<evidence type="ECO:0000313" key="3">
    <source>
        <dbReference type="Proteomes" id="UP000011087"/>
    </source>
</evidence>
<dbReference type="RefSeq" id="XP_005827266.1">
    <property type="nucleotide sequence ID" value="XM_005827209.1"/>
</dbReference>
<evidence type="ECO:0008006" key="4">
    <source>
        <dbReference type="Google" id="ProtNLM"/>
    </source>
</evidence>
<name>L1IVN5_GUITC</name>
<dbReference type="PaxDb" id="55529-EKX40286"/>
<dbReference type="OMA" id="YVSMEFA"/>
<organism evidence="1">
    <name type="scientific">Guillardia theta (strain CCMP2712)</name>
    <name type="common">Cryptophyte</name>
    <dbReference type="NCBI Taxonomy" id="905079"/>
    <lineage>
        <taxon>Eukaryota</taxon>
        <taxon>Cryptophyceae</taxon>
        <taxon>Pyrenomonadales</taxon>
        <taxon>Geminigeraceae</taxon>
        <taxon>Guillardia</taxon>
    </lineage>
</organism>
<dbReference type="SUPFAM" id="SSF52266">
    <property type="entry name" value="SGNH hydrolase"/>
    <property type="match status" value="1"/>
</dbReference>
<dbReference type="EnsemblProtists" id="EKX40286">
    <property type="protein sequence ID" value="EKX40286"/>
    <property type="gene ID" value="GUITHDRAFT_142794"/>
</dbReference>
<dbReference type="eggNOG" id="ENOG502SR9I">
    <property type="taxonomic scope" value="Eukaryota"/>
</dbReference>
<protein>
    <recommendedName>
        <fullName evidence="4">SGNH hydrolase-type esterase domain-containing protein</fullName>
    </recommendedName>
</protein>
<sequence length="323" mass="37496">MVLKRLRADWREDTEKAVGGMKSEEALQGMDRRAWRWLFFGDSTVMRLFSYSRLANDLVSQGGRRVQLLHGDRFICDTRESRRCANQHIFGLTTARVWSPPRFELGEGPIKFGLTHPHCQDCSGCHSLFLLCRPRRQSTERFSPAEAQVSYGGYLSIEYARDVEMQSEESTTTQENIASFLARSFNSPALLSAWKPPVCIVSAGNHDVAIPHMRLSQYVENVKWYLLLLLQQCYHILWLTNTAPASNNFSQKVEQTQNWDMAVRMMLQNSTELRKKTSVIDVFEASRVWRHADNVHMDEEWYRRLGGWWMSLIQRLQVKTKAN</sequence>
<evidence type="ECO:0000313" key="2">
    <source>
        <dbReference type="EnsemblProtists" id="EKX40286"/>
    </source>
</evidence>
<reference evidence="3" key="2">
    <citation type="submission" date="2012-11" db="EMBL/GenBank/DDBJ databases">
        <authorList>
            <person name="Kuo A."/>
            <person name="Curtis B.A."/>
            <person name="Tanifuji G."/>
            <person name="Burki F."/>
            <person name="Gruber A."/>
            <person name="Irimia M."/>
            <person name="Maruyama S."/>
            <person name="Arias M.C."/>
            <person name="Ball S.G."/>
            <person name="Gile G.H."/>
            <person name="Hirakawa Y."/>
            <person name="Hopkins J.F."/>
            <person name="Rensing S.A."/>
            <person name="Schmutz J."/>
            <person name="Symeonidi A."/>
            <person name="Elias M."/>
            <person name="Eveleigh R.J."/>
            <person name="Herman E.K."/>
            <person name="Klute M.J."/>
            <person name="Nakayama T."/>
            <person name="Obornik M."/>
            <person name="Reyes-Prieto A."/>
            <person name="Armbrust E.V."/>
            <person name="Aves S.J."/>
            <person name="Beiko R.G."/>
            <person name="Coutinho P."/>
            <person name="Dacks J.B."/>
            <person name="Durnford D.G."/>
            <person name="Fast N.M."/>
            <person name="Green B.R."/>
            <person name="Grisdale C."/>
            <person name="Hempe F."/>
            <person name="Henrissat B."/>
            <person name="Hoppner M.P."/>
            <person name="Ishida K.-I."/>
            <person name="Kim E."/>
            <person name="Koreny L."/>
            <person name="Kroth P.G."/>
            <person name="Liu Y."/>
            <person name="Malik S.-B."/>
            <person name="Maier U.G."/>
            <person name="McRose D."/>
            <person name="Mock T."/>
            <person name="Neilson J.A."/>
            <person name="Onodera N.T."/>
            <person name="Poole A.M."/>
            <person name="Pritham E.J."/>
            <person name="Richards T.A."/>
            <person name="Rocap G."/>
            <person name="Roy S.W."/>
            <person name="Sarai C."/>
            <person name="Schaack S."/>
            <person name="Shirato S."/>
            <person name="Slamovits C.H."/>
            <person name="Spencer D.F."/>
            <person name="Suzuki S."/>
            <person name="Worden A.Z."/>
            <person name="Zauner S."/>
            <person name="Barry K."/>
            <person name="Bell C."/>
            <person name="Bharti A.K."/>
            <person name="Crow J.A."/>
            <person name="Grimwood J."/>
            <person name="Kramer R."/>
            <person name="Lindquist E."/>
            <person name="Lucas S."/>
            <person name="Salamov A."/>
            <person name="McFadden G.I."/>
            <person name="Lane C.E."/>
            <person name="Keeling P.J."/>
            <person name="Gray M.W."/>
            <person name="Grigoriev I.V."/>
            <person name="Archibald J.M."/>
        </authorList>
    </citation>
    <scope>NUCLEOTIDE SEQUENCE</scope>
    <source>
        <strain evidence="3">CCMP2712</strain>
    </source>
</reference>
<gene>
    <name evidence="1" type="ORF">GUITHDRAFT_142794</name>
</gene>
<proteinExistence type="predicted"/>
<dbReference type="HOGENOM" id="CLU_861806_0_0_1"/>
<dbReference type="OrthoDB" id="48458at2759"/>
<accession>L1IVN5</accession>
<dbReference type="Proteomes" id="UP000011087">
    <property type="component" value="Unassembled WGS sequence"/>
</dbReference>
<keyword evidence="3" id="KW-1185">Reference proteome</keyword>
<evidence type="ECO:0000313" key="1">
    <source>
        <dbReference type="EMBL" id="EKX40286.1"/>
    </source>
</evidence>
<dbReference type="GeneID" id="17297063"/>
<dbReference type="InterPro" id="IPR036514">
    <property type="entry name" value="SGNH_hydro_sf"/>
</dbReference>
<reference evidence="2" key="3">
    <citation type="submission" date="2015-06" db="UniProtKB">
        <authorList>
            <consortium name="EnsemblProtists"/>
        </authorList>
    </citation>
    <scope>IDENTIFICATION</scope>
</reference>
<reference evidence="1 3" key="1">
    <citation type="journal article" date="2012" name="Nature">
        <title>Algal genomes reveal evolutionary mosaicism and the fate of nucleomorphs.</title>
        <authorList>
            <consortium name="DOE Joint Genome Institute"/>
            <person name="Curtis B.A."/>
            <person name="Tanifuji G."/>
            <person name="Burki F."/>
            <person name="Gruber A."/>
            <person name="Irimia M."/>
            <person name="Maruyama S."/>
            <person name="Arias M.C."/>
            <person name="Ball S.G."/>
            <person name="Gile G.H."/>
            <person name="Hirakawa Y."/>
            <person name="Hopkins J.F."/>
            <person name="Kuo A."/>
            <person name="Rensing S.A."/>
            <person name="Schmutz J."/>
            <person name="Symeonidi A."/>
            <person name="Elias M."/>
            <person name="Eveleigh R.J."/>
            <person name="Herman E.K."/>
            <person name="Klute M.J."/>
            <person name="Nakayama T."/>
            <person name="Obornik M."/>
            <person name="Reyes-Prieto A."/>
            <person name="Armbrust E.V."/>
            <person name="Aves S.J."/>
            <person name="Beiko R.G."/>
            <person name="Coutinho P."/>
            <person name="Dacks J.B."/>
            <person name="Durnford D.G."/>
            <person name="Fast N.M."/>
            <person name="Green B.R."/>
            <person name="Grisdale C.J."/>
            <person name="Hempel F."/>
            <person name="Henrissat B."/>
            <person name="Hoppner M.P."/>
            <person name="Ishida K."/>
            <person name="Kim E."/>
            <person name="Koreny L."/>
            <person name="Kroth P.G."/>
            <person name="Liu Y."/>
            <person name="Malik S.B."/>
            <person name="Maier U.G."/>
            <person name="McRose D."/>
            <person name="Mock T."/>
            <person name="Neilson J.A."/>
            <person name="Onodera N.T."/>
            <person name="Poole A.M."/>
            <person name="Pritham E.J."/>
            <person name="Richards T.A."/>
            <person name="Rocap G."/>
            <person name="Roy S.W."/>
            <person name="Sarai C."/>
            <person name="Schaack S."/>
            <person name="Shirato S."/>
            <person name="Slamovits C.H."/>
            <person name="Spencer D.F."/>
            <person name="Suzuki S."/>
            <person name="Worden A.Z."/>
            <person name="Zauner S."/>
            <person name="Barry K."/>
            <person name="Bell C."/>
            <person name="Bharti A.K."/>
            <person name="Crow J.A."/>
            <person name="Grimwood J."/>
            <person name="Kramer R."/>
            <person name="Lindquist E."/>
            <person name="Lucas S."/>
            <person name="Salamov A."/>
            <person name="McFadden G.I."/>
            <person name="Lane C.E."/>
            <person name="Keeling P.J."/>
            <person name="Gray M.W."/>
            <person name="Grigoriev I.V."/>
            <person name="Archibald J.M."/>
        </authorList>
    </citation>
    <scope>NUCLEOTIDE SEQUENCE</scope>
    <source>
        <strain evidence="1 3">CCMP2712</strain>
    </source>
</reference>
<dbReference type="AlphaFoldDB" id="L1IVN5"/>
<dbReference type="KEGG" id="gtt:GUITHDRAFT_142794"/>
<dbReference type="EMBL" id="JH993032">
    <property type="protein sequence ID" value="EKX40286.1"/>
    <property type="molecule type" value="Genomic_DNA"/>
</dbReference>
<dbReference type="Gene3D" id="3.40.50.1110">
    <property type="entry name" value="SGNH hydrolase"/>
    <property type="match status" value="1"/>
</dbReference>